<dbReference type="HOGENOM" id="CLU_003430_0_0_1"/>
<proteinExistence type="predicted"/>
<evidence type="ECO:0000256" key="1">
    <source>
        <dbReference type="SAM" id="MobiDB-lite"/>
    </source>
</evidence>
<keyword evidence="3" id="KW-1185">Reference proteome</keyword>
<dbReference type="PANTHER" id="PTHR47931:SF2">
    <property type="entry name" value="OS01G0228400 PROTEIN"/>
    <property type="match status" value="1"/>
</dbReference>
<dbReference type="InterPro" id="IPR011990">
    <property type="entry name" value="TPR-like_helical_dom_sf"/>
</dbReference>
<protein>
    <submittedName>
        <fullName evidence="2">Uncharacterized protein</fullName>
    </submittedName>
</protein>
<gene>
    <name evidence="2" type="ORF">VHEMI04621</name>
</gene>
<accession>A0A0A1T1T3</accession>
<dbReference type="AlphaFoldDB" id="A0A0A1T1T3"/>
<evidence type="ECO:0000313" key="3">
    <source>
        <dbReference type="Proteomes" id="UP000039046"/>
    </source>
</evidence>
<dbReference type="STRING" id="1531966.A0A0A1T1T3"/>
<dbReference type="Pfam" id="PF13812">
    <property type="entry name" value="PPR_3"/>
    <property type="match status" value="1"/>
</dbReference>
<reference evidence="2 3" key="1">
    <citation type="journal article" date="2015" name="Genome Announc.">
        <title>Draft Genome Sequence and Gene Annotation of the Entomopathogenic Fungus Verticillium hemipterigenum.</title>
        <authorList>
            <person name="Horn F."/>
            <person name="Habel A."/>
            <person name="Scharf D.H."/>
            <person name="Dworschak J."/>
            <person name="Brakhage A.A."/>
            <person name="Guthke R."/>
            <person name="Hertweck C."/>
            <person name="Linde J."/>
        </authorList>
    </citation>
    <scope>NUCLEOTIDE SEQUENCE [LARGE SCALE GENOMIC DNA]</scope>
</reference>
<feature type="compositionally biased region" description="Basic and acidic residues" evidence="1">
    <location>
        <begin position="141"/>
        <end position="163"/>
    </location>
</feature>
<dbReference type="PANTHER" id="PTHR47931">
    <property type="entry name" value="OS01G0228400 PROTEIN"/>
    <property type="match status" value="1"/>
</dbReference>
<dbReference type="Gene3D" id="1.25.40.10">
    <property type="entry name" value="Tetratricopeptide repeat domain"/>
    <property type="match status" value="2"/>
</dbReference>
<sequence>MLERTAAGLEGGQLQRVICKSATTSRRLHHCRRRLHSSTRRSCLLVKDDNNGQLVAAADAKSAVAASPMLMDFLYPSIGQCSTRIATLNLNQIQKTTKSHYGQTKRLFSSARHVQDASSSDATLRFSDGETIVLSGSESKIASHDEPALHKKSNSKDQSEIQKTKETVRALQDLLSFPIEVKYHEIWDLYQSIPEADQNKYREQVTIYLSKSNSIVEGGRALYLFQHQDETLWTNELVAAGIRAMLVSGNLQMAVDTFEKALKARGFAGGVEHIISNAIQRQDWTVALNTWRKYYEALHAKSHATNDTASSKFNSATIDRTIQFLRPIEEIPDLGRRFLHFEQHLRSTMSLARRSKDALDDFRHKFAEAALLQACPPKEAMEILAIFQEANMYKRYMELMLRRLKDSETTKVSLAQMDTIYRAYRQLPYHQIPRGVLKGMFKLYYPDNVAGLEELYKDWHGSHGELDRWGFEKYMKFYAAKGDVQTVQDLWKRYVVNFPLMLKVPMGFRSIMNVYAQVGDVEAAEIQLKKMETEYKVKPDLSTWNALLKCYMRAEDYNKTMACFDDICTRFTPDTFTFAHAMAMSAKKGDVDKTLELFNKSQAMRVKISKEMSMGLIMTYLRSGRIKDAEQICMALASRGATSSLVWNELIYHNGLQGNIAKCQELLQAMKKAGVAWDHQTHEFLLQALVKVNQIQAAFQLLRSAYRDGLFPVRADHFAIVIAGATRAGETALLEPLEAAMRAAGFRTSFNAQVSLAEAAYTKNPTAQRTRVLAADMVTALREQPATSNPAELKQLTRFIGRAAHILIQLREFEHAESLVTVYTSLFPSPTLPPNLVAALMQAYLRDNRHADLLALWTRHYDTLYATNKRPDSPTIFPGPRYSLSRPITILARSLRAQRDGTTLLSIVSRATDAGFRFTRPAANTLVQALADLNQWHAAMAMCEATLMPGWRGWSPGPSSSSGKLLTNVRYLVPWRETVLALQRNWLRLRRLAAWSASVSADFNDTERKYPLLHQAFMDTDYENLPVQWSGGGGAADTLARAMSMNKVAKEALQGLELAELVEMRRVLEKELRLLDRKKKARKATERTVT</sequence>
<organism evidence="2 3">
    <name type="scientific">[Torrubiella] hemipterigena</name>
    <dbReference type="NCBI Taxonomy" id="1531966"/>
    <lineage>
        <taxon>Eukaryota</taxon>
        <taxon>Fungi</taxon>
        <taxon>Dikarya</taxon>
        <taxon>Ascomycota</taxon>
        <taxon>Pezizomycotina</taxon>
        <taxon>Sordariomycetes</taxon>
        <taxon>Hypocreomycetidae</taxon>
        <taxon>Hypocreales</taxon>
        <taxon>Clavicipitaceae</taxon>
        <taxon>Clavicipitaceae incertae sedis</taxon>
        <taxon>'Torrubiella' clade</taxon>
    </lineage>
</organism>
<evidence type="ECO:0000313" key="2">
    <source>
        <dbReference type="EMBL" id="CEJ88136.1"/>
    </source>
</evidence>
<dbReference type="SUPFAM" id="SSF48452">
    <property type="entry name" value="TPR-like"/>
    <property type="match status" value="1"/>
</dbReference>
<name>A0A0A1T1T3_9HYPO</name>
<feature type="region of interest" description="Disordered" evidence="1">
    <location>
        <begin position="138"/>
        <end position="163"/>
    </location>
</feature>
<dbReference type="EMBL" id="CDHN01000002">
    <property type="protein sequence ID" value="CEJ88136.1"/>
    <property type="molecule type" value="Genomic_DNA"/>
</dbReference>
<dbReference type="Proteomes" id="UP000039046">
    <property type="component" value="Unassembled WGS sequence"/>
</dbReference>
<dbReference type="OrthoDB" id="185373at2759"/>
<dbReference type="InterPro" id="IPR002885">
    <property type="entry name" value="PPR_rpt"/>
</dbReference>